<evidence type="ECO:0000256" key="1">
    <source>
        <dbReference type="ARBA" id="ARBA00022806"/>
    </source>
</evidence>
<evidence type="ECO:0008006" key="7">
    <source>
        <dbReference type="Google" id="ProtNLM"/>
    </source>
</evidence>
<feature type="domain" description="DNA2/NAM7 helicase-like C-terminal" evidence="4">
    <location>
        <begin position="950"/>
        <end position="1183"/>
    </location>
</feature>
<evidence type="ECO:0000256" key="2">
    <source>
        <dbReference type="SAM" id="MobiDB-lite"/>
    </source>
</evidence>
<dbReference type="Pfam" id="PF13086">
    <property type="entry name" value="AAA_11"/>
    <property type="match status" value="1"/>
</dbReference>
<dbReference type="InterPro" id="IPR027417">
    <property type="entry name" value="P-loop_NTPase"/>
</dbReference>
<dbReference type="Gene3D" id="3.40.50.300">
    <property type="entry name" value="P-loop containing nucleotide triphosphate hydrolases"/>
    <property type="match status" value="3"/>
</dbReference>
<keyword evidence="1" id="KW-0067">ATP-binding</keyword>
<feature type="domain" description="DNA2/NAM7 helicase helicase" evidence="3">
    <location>
        <begin position="609"/>
        <end position="933"/>
    </location>
</feature>
<dbReference type="SUPFAM" id="SSF52540">
    <property type="entry name" value="P-loop containing nucleoside triphosphate hydrolases"/>
    <property type="match status" value="1"/>
</dbReference>
<gene>
    <name evidence="5" type="ORF">B0H65DRAFT_422396</name>
</gene>
<dbReference type="Pfam" id="PF13087">
    <property type="entry name" value="AAA_12"/>
    <property type="match status" value="1"/>
</dbReference>
<evidence type="ECO:0000313" key="6">
    <source>
        <dbReference type="Proteomes" id="UP001278500"/>
    </source>
</evidence>
<dbReference type="Proteomes" id="UP001278500">
    <property type="component" value="Unassembled WGS sequence"/>
</dbReference>
<dbReference type="CDD" id="cd18808">
    <property type="entry name" value="SF1_C_Upf1"/>
    <property type="match status" value="1"/>
</dbReference>
<dbReference type="GeneID" id="87861555"/>
<dbReference type="CDD" id="cd06008">
    <property type="entry name" value="NF-X1-zinc-finger"/>
    <property type="match status" value="1"/>
</dbReference>
<dbReference type="InterPro" id="IPR041677">
    <property type="entry name" value="DNA2/NAM7_AAA_11"/>
</dbReference>
<evidence type="ECO:0000313" key="5">
    <source>
        <dbReference type="EMBL" id="KAK3348516.1"/>
    </source>
</evidence>
<keyword evidence="1" id="KW-0547">Nucleotide-binding</keyword>
<dbReference type="PANTHER" id="PTHR10887">
    <property type="entry name" value="DNA2/NAM7 HELICASE FAMILY"/>
    <property type="match status" value="1"/>
</dbReference>
<reference evidence="5" key="1">
    <citation type="journal article" date="2023" name="Mol. Phylogenet. Evol.">
        <title>Genome-scale phylogeny and comparative genomics of the fungal order Sordariales.</title>
        <authorList>
            <person name="Hensen N."/>
            <person name="Bonometti L."/>
            <person name="Westerberg I."/>
            <person name="Brannstrom I.O."/>
            <person name="Guillou S."/>
            <person name="Cros-Aarteil S."/>
            <person name="Calhoun S."/>
            <person name="Haridas S."/>
            <person name="Kuo A."/>
            <person name="Mondo S."/>
            <person name="Pangilinan J."/>
            <person name="Riley R."/>
            <person name="LaButti K."/>
            <person name="Andreopoulos B."/>
            <person name="Lipzen A."/>
            <person name="Chen C."/>
            <person name="Yan M."/>
            <person name="Daum C."/>
            <person name="Ng V."/>
            <person name="Clum A."/>
            <person name="Steindorff A."/>
            <person name="Ohm R.A."/>
            <person name="Martin F."/>
            <person name="Silar P."/>
            <person name="Natvig D.O."/>
            <person name="Lalanne C."/>
            <person name="Gautier V."/>
            <person name="Ament-Velasquez S.L."/>
            <person name="Kruys A."/>
            <person name="Hutchinson M.I."/>
            <person name="Powell A.J."/>
            <person name="Barry K."/>
            <person name="Miller A.N."/>
            <person name="Grigoriev I.V."/>
            <person name="Debuchy R."/>
            <person name="Gladieux P."/>
            <person name="Hiltunen Thoren M."/>
            <person name="Johannesson H."/>
        </authorList>
    </citation>
    <scope>NUCLEOTIDE SEQUENCE</scope>
    <source>
        <strain evidence="5">CBS 560.94</strain>
    </source>
</reference>
<feature type="compositionally biased region" description="Polar residues" evidence="2">
    <location>
        <begin position="263"/>
        <end position="285"/>
    </location>
</feature>
<feature type="region of interest" description="Disordered" evidence="2">
    <location>
        <begin position="241"/>
        <end position="301"/>
    </location>
</feature>
<dbReference type="RefSeq" id="XP_062683598.1">
    <property type="nucleotide sequence ID" value="XM_062824401.1"/>
</dbReference>
<proteinExistence type="predicted"/>
<dbReference type="GO" id="GO:0004386">
    <property type="term" value="F:helicase activity"/>
    <property type="evidence" value="ECO:0007669"/>
    <property type="project" value="InterPro"/>
</dbReference>
<keyword evidence="1" id="KW-0378">Hydrolase</keyword>
<keyword evidence="6" id="KW-1185">Reference proteome</keyword>
<evidence type="ECO:0000259" key="4">
    <source>
        <dbReference type="Pfam" id="PF13087"/>
    </source>
</evidence>
<evidence type="ECO:0000259" key="3">
    <source>
        <dbReference type="Pfam" id="PF13086"/>
    </source>
</evidence>
<feature type="region of interest" description="Disordered" evidence="2">
    <location>
        <begin position="1"/>
        <end position="59"/>
    </location>
</feature>
<dbReference type="GO" id="GO:0031048">
    <property type="term" value="P:regulatory ncRNA-mediated heterochromatin formation"/>
    <property type="evidence" value="ECO:0007669"/>
    <property type="project" value="TreeGrafter"/>
</dbReference>
<protein>
    <recommendedName>
        <fullName evidence="7">P-loop containing nucleoside triphosphate hydrolase protein</fullName>
    </recommendedName>
</protein>
<reference evidence="5" key="2">
    <citation type="submission" date="2023-06" db="EMBL/GenBank/DDBJ databases">
        <authorList>
            <consortium name="Lawrence Berkeley National Laboratory"/>
            <person name="Haridas S."/>
            <person name="Hensen N."/>
            <person name="Bonometti L."/>
            <person name="Westerberg I."/>
            <person name="Brannstrom I.O."/>
            <person name="Guillou S."/>
            <person name="Cros-Aarteil S."/>
            <person name="Calhoun S."/>
            <person name="Kuo A."/>
            <person name="Mondo S."/>
            <person name="Pangilinan J."/>
            <person name="Riley R."/>
            <person name="Labutti K."/>
            <person name="Andreopoulos B."/>
            <person name="Lipzen A."/>
            <person name="Chen C."/>
            <person name="Yanf M."/>
            <person name="Daum C."/>
            <person name="Ng V."/>
            <person name="Clum A."/>
            <person name="Steindorff A."/>
            <person name="Ohm R."/>
            <person name="Martin F."/>
            <person name="Silar P."/>
            <person name="Natvig D."/>
            <person name="Lalanne C."/>
            <person name="Gautier V."/>
            <person name="Ament-Velasquez S.L."/>
            <person name="Kruys A."/>
            <person name="Hutchinson M.I."/>
            <person name="Powell A.J."/>
            <person name="Barry K."/>
            <person name="Miller A.N."/>
            <person name="Grigoriev I.V."/>
            <person name="Debuchy R."/>
            <person name="Gladieux P."/>
            <person name="Thoren M.H."/>
            <person name="Johannesson H."/>
        </authorList>
    </citation>
    <scope>NUCLEOTIDE SEQUENCE</scope>
    <source>
        <strain evidence="5">CBS 560.94</strain>
    </source>
</reference>
<dbReference type="GO" id="GO:0031380">
    <property type="term" value="C:nuclear RNA-directed RNA polymerase complex"/>
    <property type="evidence" value="ECO:0007669"/>
    <property type="project" value="TreeGrafter"/>
</dbReference>
<dbReference type="InterPro" id="IPR047187">
    <property type="entry name" value="SF1_C_Upf1"/>
</dbReference>
<dbReference type="FunFam" id="3.40.50.300:FF:001660">
    <property type="entry name" value="NF-X1 finger and helicase protein, putative"/>
    <property type="match status" value="1"/>
</dbReference>
<keyword evidence="1" id="KW-0347">Helicase</keyword>
<organism evidence="5 6">
    <name type="scientific">Neurospora tetraspora</name>
    <dbReference type="NCBI Taxonomy" id="94610"/>
    <lineage>
        <taxon>Eukaryota</taxon>
        <taxon>Fungi</taxon>
        <taxon>Dikarya</taxon>
        <taxon>Ascomycota</taxon>
        <taxon>Pezizomycotina</taxon>
        <taxon>Sordariomycetes</taxon>
        <taxon>Sordariomycetidae</taxon>
        <taxon>Sordariales</taxon>
        <taxon>Sordariaceae</taxon>
        <taxon>Neurospora</taxon>
    </lineage>
</organism>
<sequence length="1687" mass="188623">MSKAKQKSRPKTQLQQQTPVIEAQESLHDRAQAQQPKSHVHQTRPVETQAAQPPDHRQRAAYNRWKKSLECRKLRESGANSLQHIWAEGYKLLETDSSELHACMLADLVDDKTGGPFILGRTISTSLEHDDWGYRLALYEALLKVITHPSLVAHPTAPSNHLAILYTLIGEEDGVEGIEWLTTLTGLFDRVQVGQIHSLVYLTAKALKKLLDRYPPLKYDDRSHALRDVLHTLLAAGAAHGSELPPKIGGTTTRGTPAPVGDINTNHSQQTPTEAKQTPLRTKQPQLVIPSPGAKPGGRHDNDCRAIADIEILPTYGEIMSQQLEYLPTTDFTQESFLKDVRKRYIDTLFRLYRHNTFSTVKDFLREQLAYSPAENRTNPNPCELGNNGLAHFYAAAIIQKVDVSLDNGITCAISFLQLPHLRKLSRTDQAKWWVESSRLEPGKLLVMVVSHRGRRRLLYLVGEDEYKERHLSTKFKERMSGMRPTVHVKLARETEEDMTLLNELHVAQAHGHLFELCGLIPQAYEPTLTNIQRMSKDTDLAFQQWIIPTSKTAKQHLTVPPPAYARKQGFLYRLDCISKEQQPIGLKLDPNKSPKGKDLTALQSATGLNASQAQALVAALSQEFVQIQGPPGTGKTYVGLQIVKVLVEHKTTCQLSPIFIVCETNHALDQFGEHIVEAGINNVIRVGSRSKSKLLEKHNFYLVKMKRTTKGEKKAKGRVLAQINTALSRARSCLGPIHQAMAGRPGWPLLKNFLSSKYPRIYSQLKPDDAEGFTLVGDPIMNWLGQRPAHSAKGSKTNAPNHSRLIVKAETNILSLAVHERWTLLHYWLGQLAQEQTKLLMKHLDKARSLRQDLARLNADINCRILGRADIVLMTTSRLAHDNEMLRKMKPKVIICEEAAEVMEPRMMAAFIPGVEHLIQIGDHQQLRPLVQNSLQFSMETKVGKHYQLDRSLFERRVTGEPGMKPLAVIQLNEQQRMPPEISALIRNNVYKDLKDGSRVKNRPMVVGLRDRLFWWDHGYYEDIGLNAAQGMSYINSMEVAMATALVRHLVRQGVYEGKDIAILTPYAGQLLKLQAALDEHFEVVLSERDEERLAAQGFDKKNKVGDSEIQTQTLLPSGKMQMTDGIRLATVDGFQGEQAKIIIISLVRSNKKSKVGFLKLKNRINVLLSRVQHGMYLIGNAATFPAVDMWKDVYRQISARKAAGPSIPLCCPRHPNTPIHCTSPDDFASVSPEGGCTLDCVDRLPVCGHPCPNKCHSEMLHKAVICPKPCPRVRKTCKHVCPKPCGKECGKCMVIVNDTKLPCGHIKDKLLCYQLLDLESVLCRVKVDKQAPACGHTVNVDCSTDVSSSKFLCEARCNALLPCNHKCQGTCWLCRSYDQEKCVTVEHKTCEICQPSTWGLGDIERMLAFVDGQLTQSADAADVDTAKQHFLGKKLAADDHGEVSEGPPSQDRYESCHKLLALCQQTQERMMAHDSLTAAMNGLSLDRSSQPQAQADAQKPSALPAELKLLGARLIEHKVQEAIIRDKFRLSVKMGEDQNQFCSGADLQLQRSVASFLRTGAVLLDDCSKAKLPRLAFIATILYARVALMVLLYRQCLFLYDGCAAPSDALVDEASKEVTKRLGRIFEMFVTARGLCDESSEEDVDLRRCVQEVLRFRKTPVEKLMLKEVVEGIGEAPVVFVSRSG</sequence>
<name>A0AAE0MTA7_9PEZI</name>
<comment type="caution">
    <text evidence="5">The sequence shown here is derived from an EMBL/GenBank/DDBJ whole genome shotgun (WGS) entry which is preliminary data.</text>
</comment>
<accession>A0AAE0MTA7</accession>
<dbReference type="PANTHER" id="PTHR10887:SF445">
    <property type="entry name" value="NFX1-TYPE ZINC FINGER-CONTAINING PROTEIN 1"/>
    <property type="match status" value="1"/>
</dbReference>
<dbReference type="InterPro" id="IPR041679">
    <property type="entry name" value="DNA2/NAM7-like_C"/>
</dbReference>
<dbReference type="EMBL" id="JAUEPP010000003">
    <property type="protein sequence ID" value="KAK3348516.1"/>
    <property type="molecule type" value="Genomic_DNA"/>
</dbReference>
<feature type="compositionally biased region" description="Basic residues" evidence="2">
    <location>
        <begin position="1"/>
        <end position="10"/>
    </location>
</feature>
<dbReference type="InterPro" id="IPR045055">
    <property type="entry name" value="DNA2/NAM7-like"/>
</dbReference>